<keyword evidence="3 24" id="KW-0723">Serine/threonine-protein kinase</keyword>
<reference evidence="29 30" key="4">
    <citation type="journal article" date="2018" name="Proc. Natl. Acad. Sci. U.S.A.">
        <title>Nonmutational mechanism of inheritance in the Archaeon Sulfolobus solfataricus.</title>
        <authorList>
            <person name="Payne S."/>
            <person name="McCarthy S."/>
            <person name="Johnson T."/>
            <person name="North E."/>
            <person name="Blum P."/>
        </authorList>
    </citation>
    <scope>NUCLEOTIDE SEQUENCE [LARGE SCALE GENOMIC DNA]</scope>
    <source>
        <strain evidence="17 29">SARC-H</strain>
        <strain evidence="18 33">SARC-I</strain>
        <strain evidence="20 34">SARC-N</strain>
        <strain evidence="21 35">SARC-O</strain>
        <strain evidence="22 30">SUL120</strain>
        <strain evidence="16 31">SULG</strain>
        <strain evidence="19 32">SULM</strain>
    </source>
</reference>
<dbReference type="Proteomes" id="UP000076770">
    <property type="component" value="Chromosome i"/>
</dbReference>
<reference evidence="13" key="5">
    <citation type="submission" date="2018-10" db="EMBL/GenBank/DDBJ databases">
        <authorList>
            <person name="McCarthy S."/>
            <person name="Gradnigo J."/>
            <person name="Johnson T."/>
            <person name="Payne S."/>
            <person name="Lipzen A."/>
            <person name="Schackwitz W."/>
            <person name="Martin J."/>
            <person name="Moriyama E."/>
            <person name="Blum P."/>
        </authorList>
    </citation>
    <scope>NUCLEOTIDE SEQUENCE</scope>
    <source>
        <strain evidence="13">SARC-B</strain>
        <strain evidence="14">SARC-C</strain>
        <strain evidence="15">SULA</strain>
    </source>
</reference>
<dbReference type="Proteomes" id="UP000275843">
    <property type="component" value="Chromosome"/>
</dbReference>
<dbReference type="EMBL" id="CP011056">
    <property type="protein sequence ID" value="AKA76221.1"/>
    <property type="molecule type" value="Genomic_DNA"/>
</dbReference>
<dbReference type="EMBL" id="CP033237">
    <property type="protein sequence ID" value="AZF73232.1"/>
    <property type="molecule type" value="Genomic_DNA"/>
</dbReference>
<evidence type="ECO:0000256" key="2">
    <source>
        <dbReference type="ARBA" id="ARBA00012513"/>
    </source>
</evidence>
<dbReference type="SMART" id="SM00090">
    <property type="entry name" value="RIO"/>
    <property type="match status" value="1"/>
</dbReference>
<reference evidence="24" key="3">
    <citation type="submission" date="2016-04" db="EMBL/GenBank/DDBJ databases">
        <authorList>
            <person name="Evans L.H."/>
            <person name="Alamgir A."/>
            <person name="Owens N."/>
            <person name="Weber N.D."/>
            <person name="Virtaneva K."/>
            <person name="Barbian K."/>
            <person name="Babar A."/>
            <person name="Rosenke K."/>
        </authorList>
    </citation>
    <scope>NUCLEOTIDE SEQUENCE</scope>
    <source>
        <strain evidence="24">P1</strain>
    </source>
</reference>
<dbReference type="Proteomes" id="UP000269431">
    <property type="component" value="Chromosome"/>
</dbReference>
<dbReference type="EC" id="2.7.11.1" evidence="2"/>
<dbReference type="Proteomes" id="UP000273194">
    <property type="component" value="Chromosome"/>
</dbReference>
<dbReference type="AlphaFoldDB" id="A0A0E3JTQ9"/>
<dbReference type="KEGG" id="ssof:SULC_1213"/>
<evidence type="ECO:0000313" key="27">
    <source>
        <dbReference type="Proteomes" id="UP000033106"/>
    </source>
</evidence>
<evidence type="ECO:0000256" key="6">
    <source>
        <dbReference type="ARBA" id="ARBA00022741"/>
    </source>
</evidence>
<dbReference type="Proteomes" id="UP000033057">
    <property type="component" value="Chromosome"/>
</dbReference>
<evidence type="ECO:0000313" key="16">
    <source>
        <dbReference type="EMBL" id="AZF67992.1"/>
    </source>
</evidence>
<evidence type="ECO:0000313" key="28">
    <source>
        <dbReference type="Proteomes" id="UP000076770"/>
    </source>
</evidence>
<evidence type="ECO:0000313" key="13">
    <source>
        <dbReference type="EMBL" id="AKA73523.1"/>
    </source>
</evidence>
<evidence type="ECO:0000256" key="5">
    <source>
        <dbReference type="ARBA" id="ARBA00022723"/>
    </source>
</evidence>
<dbReference type="Proteomes" id="UP000282269">
    <property type="component" value="Chromosome"/>
</dbReference>
<keyword evidence="5" id="KW-0479">Metal-binding</keyword>
<dbReference type="SUPFAM" id="SSF56112">
    <property type="entry name" value="Protein kinase-like (PK-like)"/>
    <property type="match status" value="1"/>
</dbReference>
<dbReference type="Gene3D" id="3.30.200.20">
    <property type="entry name" value="Phosphorylase Kinase, domain 1"/>
    <property type="match status" value="1"/>
</dbReference>
<dbReference type="Proteomes" id="UP000594632">
    <property type="component" value="Chromosome"/>
</dbReference>
<dbReference type="EMBL" id="LT549890">
    <property type="protein sequence ID" value="SAI83739.1"/>
    <property type="molecule type" value="Genomic_DNA"/>
</dbReference>
<dbReference type="SMR" id="A0A0E3JTQ9"/>
<dbReference type="InterPro" id="IPR036388">
    <property type="entry name" value="WH-like_DNA-bd_sf"/>
</dbReference>
<dbReference type="GO" id="GO:0004674">
    <property type="term" value="F:protein serine/threonine kinase activity"/>
    <property type="evidence" value="ECO:0007669"/>
    <property type="project" value="UniProtKB-KW"/>
</dbReference>
<evidence type="ECO:0000256" key="1">
    <source>
        <dbReference type="ARBA" id="ARBA00009196"/>
    </source>
</evidence>
<dbReference type="OMA" id="GYTNFRE"/>
<reference evidence="25 26" key="1">
    <citation type="journal article" date="2015" name="Genome Announc.">
        <title>Complete Genome Sequence of Sulfolobus solfataricus Strain 98/2 and Evolved Derivatives.</title>
        <authorList>
            <person name="McCarthy S."/>
            <person name="Gradnigo J."/>
            <person name="Johnson T."/>
            <person name="Payne S."/>
            <person name="Lipzen A."/>
            <person name="Martin J."/>
            <person name="Schackwitz W."/>
            <person name="Moriyama E."/>
            <person name="Blum P."/>
        </authorList>
    </citation>
    <scope>NUCLEOTIDE SEQUENCE [LARGE SCALE GENOMIC DNA]</scope>
    <source>
        <strain evidence="25">98/2 SULC</strain>
        <strain evidence="13">SARC-B</strain>
        <strain evidence="14">SARC-C</strain>
        <strain evidence="15 27">SULA</strain>
        <strain evidence="26">SULB</strain>
    </source>
</reference>
<dbReference type="EMBL" id="CP011057">
    <property type="protein sequence ID" value="AKA78913.1"/>
    <property type="molecule type" value="Genomic_DNA"/>
</dbReference>
<dbReference type="GO" id="GO:0005829">
    <property type="term" value="C:cytosol"/>
    <property type="evidence" value="ECO:0007669"/>
    <property type="project" value="TreeGrafter"/>
</dbReference>
<dbReference type="GO" id="GO:0046872">
    <property type="term" value="F:metal ion binding"/>
    <property type="evidence" value="ECO:0007669"/>
    <property type="project" value="UniProtKB-KW"/>
</dbReference>
<evidence type="ECO:0000256" key="4">
    <source>
        <dbReference type="ARBA" id="ARBA00022679"/>
    </source>
</evidence>
<dbReference type="EMBL" id="CP033235">
    <property type="protein sequence ID" value="AZF67992.1"/>
    <property type="molecule type" value="Genomic_DNA"/>
</dbReference>
<evidence type="ECO:0000259" key="12">
    <source>
        <dbReference type="PROSITE" id="PS50011"/>
    </source>
</evidence>
<evidence type="ECO:0000313" key="29">
    <source>
        <dbReference type="Proteomes" id="UP000267993"/>
    </source>
</evidence>
<dbReference type="PATRIC" id="fig|2287.6.peg.1273"/>
<evidence type="ECO:0000313" key="35">
    <source>
        <dbReference type="Proteomes" id="UP000282269"/>
    </source>
</evidence>
<evidence type="ECO:0000313" key="33">
    <source>
        <dbReference type="Proteomes" id="UP000275843"/>
    </source>
</evidence>
<dbReference type="PROSITE" id="PS50011">
    <property type="entry name" value="PROTEIN_KINASE_DOM"/>
    <property type="match status" value="1"/>
</dbReference>
<comment type="similarity">
    <text evidence="1">Belongs to the protein kinase superfamily. RIO-type Ser/Thr kinase family.</text>
</comment>
<comment type="catalytic activity">
    <reaction evidence="10">
        <text>L-threonyl-[protein] + ATP = O-phospho-L-threonyl-[protein] + ADP + H(+)</text>
        <dbReference type="Rhea" id="RHEA:46608"/>
        <dbReference type="Rhea" id="RHEA-COMP:11060"/>
        <dbReference type="Rhea" id="RHEA-COMP:11605"/>
        <dbReference type="ChEBI" id="CHEBI:15378"/>
        <dbReference type="ChEBI" id="CHEBI:30013"/>
        <dbReference type="ChEBI" id="CHEBI:30616"/>
        <dbReference type="ChEBI" id="CHEBI:61977"/>
        <dbReference type="ChEBI" id="CHEBI:456216"/>
        <dbReference type="EC" id="2.7.11.1"/>
    </reaction>
</comment>
<evidence type="ECO:0000313" key="18">
    <source>
        <dbReference type="EMBL" id="AZF73232.1"/>
    </source>
</evidence>
<dbReference type="EMBL" id="CP033240">
    <property type="protein sequence ID" value="AZF81070.1"/>
    <property type="molecule type" value="Genomic_DNA"/>
</dbReference>
<dbReference type="InterPro" id="IPR008266">
    <property type="entry name" value="Tyr_kinase_AS"/>
</dbReference>
<proteinExistence type="inferred from homology"/>
<dbReference type="Proteomes" id="UP000033106">
    <property type="component" value="Chromosome"/>
</dbReference>
<dbReference type="EMBL" id="CP050869">
    <property type="protein sequence ID" value="QPG50511.1"/>
    <property type="molecule type" value="Genomic_DNA"/>
</dbReference>
<evidence type="ECO:0000256" key="8">
    <source>
        <dbReference type="ARBA" id="ARBA00022840"/>
    </source>
</evidence>
<dbReference type="KEGG" id="ssol:SULB_1215"/>
<dbReference type="Gene3D" id="1.10.10.10">
    <property type="entry name" value="Winged helix-like DNA-binding domain superfamily/Winged helix DNA-binding domain"/>
    <property type="match status" value="1"/>
</dbReference>
<dbReference type="Pfam" id="PF01163">
    <property type="entry name" value="RIO1"/>
    <property type="match status" value="1"/>
</dbReference>
<dbReference type="InterPro" id="IPR036390">
    <property type="entry name" value="WH_DNA-bd_sf"/>
</dbReference>
<evidence type="ECO:0000313" key="36">
    <source>
        <dbReference type="Proteomes" id="UP000594632"/>
    </source>
</evidence>
<evidence type="ECO:0000313" key="24">
    <source>
        <dbReference type="EMBL" id="SAI83739.1"/>
    </source>
</evidence>
<dbReference type="CDD" id="cd05144">
    <property type="entry name" value="RIO2_C"/>
    <property type="match status" value="1"/>
</dbReference>
<dbReference type="InterPro" id="IPR000687">
    <property type="entry name" value="RIO_kinase"/>
</dbReference>
<dbReference type="Proteomes" id="UP000273443">
    <property type="component" value="Chromosome"/>
</dbReference>
<evidence type="ECO:0000313" key="25">
    <source>
        <dbReference type="Proteomes" id="UP000033057"/>
    </source>
</evidence>
<evidence type="ECO:0000313" key="15">
    <source>
        <dbReference type="EMBL" id="AKA78913.1"/>
    </source>
</evidence>
<evidence type="ECO:0000256" key="9">
    <source>
        <dbReference type="ARBA" id="ARBA00022842"/>
    </source>
</evidence>
<evidence type="ECO:0000313" key="17">
    <source>
        <dbReference type="EMBL" id="AZF70612.1"/>
    </source>
</evidence>
<dbReference type="PANTHER" id="PTHR45852:SF1">
    <property type="entry name" value="SERINE_THREONINE-PROTEIN KINASE RIO2"/>
    <property type="match status" value="1"/>
</dbReference>
<gene>
    <name evidence="23" type="ORF">HFC64_12475</name>
    <name evidence="24" type="ORF">SSOP1_0185</name>
    <name evidence="15" type="ORF">SULA_1214</name>
    <name evidence="13" type="ORF">SULB_1215</name>
    <name evidence="14" type="ORF">SULC_1213</name>
    <name evidence="16" type="ORF">SULG_06000</name>
    <name evidence="17" type="ORF">SULH_06000</name>
    <name evidence="18" type="ORF">SULI_06000</name>
    <name evidence="19" type="ORF">SULM_06000</name>
    <name evidence="20" type="ORF">SULN_06000</name>
    <name evidence="21" type="ORF">SULO_06010</name>
    <name evidence="22" type="ORF">SULZ_06245</name>
</gene>
<dbReference type="PANTHER" id="PTHR45852">
    <property type="entry name" value="SER/THR-PROTEIN KINASE RIO2"/>
    <property type="match status" value="1"/>
</dbReference>
<keyword evidence="7 24" id="KW-0418">Kinase</keyword>
<keyword evidence="8" id="KW-0067">ATP-binding</keyword>
<evidence type="ECO:0000313" key="34">
    <source>
        <dbReference type="Proteomes" id="UP000278715"/>
    </source>
</evidence>
<evidence type="ECO:0000256" key="11">
    <source>
        <dbReference type="ARBA" id="ARBA00048679"/>
    </source>
</evidence>
<evidence type="ECO:0000313" key="19">
    <source>
        <dbReference type="EMBL" id="AZF75857.1"/>
    </source>
</evidence>
<dbReference type="OrthoDB" id="50101at2157"/>
<comment type="catalytic activity">
    <reaction evidence="11">
        <text>L-seryl-[protein] + ATP = O-phospho-L-seryl-[protein] + ADP + H(+)</text>
        <dbReference type="Rhea" id="RHEA:17989"/>
        <dbReference type="Rhea" id="RHEA-COMP:9863"/>
        <dbReference type="Rhea" id="RHEA-COMP:11604"/>
        <dbReference type="ChEBI" id="CHEBI:15378"/>
        <dbReference type="ChEBI" id="CHEBI:29999"/>
        <dbReference type="ChEBI" id="CHEBI:30616"/>
        <dbReference type="ChEBI" id="CHEBI:83421"/>
        <dbReference type="ChEBI" id="CHEBI:456216"/>
        <dbReference type="EC" id="2.7.11.1"/>
    </reaction>
</comment>
<dbReference type="InterPro" id="IPR000719">
    <property type="entry name" value="Prot_kinase_dom"/>
</dbReference>
<evidence type="ECO:0000313" key="32">
    <source>
        <dbReference type="Proteomes" id="UP000273443"/>
    </source>
</evidence>
<sequence length="287" mass="33154">MRLSLAEKASLVRPFDYILLKTIYGLRDKSEFVSFNALKKRLDIKDDEELKISLKKLSELKLISKKPTDLSFKLTFSGLDILGIKLLYVNKILNRLAEIIGIGKESLVYYGYDFNDNKIIVKFHRVGTDSYKKVKFRKSQEKKSWLSITVENAKREFEALTCLSNEGGYVPKPLGVEYNAVAMEYIDGIELYKIPVTNMDLNLDEILEKILQTMRIAYTICHITHGDLSPYNVLIDKNGNPYLIDWPQATKSEERLEKDLSNLIIFFRKKGIDVDTRKIFDYVRGVS</sequence>
<dbReference type="GeneID" id="1455352"/>
<dbReference type="Proteomes" id="UP000267993">
    <property type="component" value="Chromosome"/>
</dbReference>
<dbReference type="Gene3D" id="1.10.510.10">
    <property type="entry name" value="Transferase(Phosphotransferase) domain 1"/>
    <property type="match status" value="1"/>
</dbReference>
<evidence type="ECO:0000313" key="20">
    <source>
        <dbReference type="EMBL" id="AZF78464.1"/>
    </source>
</evidence>
<dbReference type="InterPro" id="IPR030484">
    <property type="entry name" value="Rio2"/>
</dbReference>
<evidence type="ECO:0000256" key="10">
    <source>
        <dbReference type="ARBA" id="ARBA00047899"/>
    </source>
</evidence>
<dbReference type="EMBL" id="CP033236">
    <property type="protein sequence ID" value="AZF70612.1"/>
    <property type="molecule type" value="Genomic_DNA"/>
</dbReference>
<dbReference type="GeneID" id="44129166"/>
<evidence type="ECO:0000313" key="21">
    <source>
        <dbReference type="EMBL" id="AZF81070.1"/>
    </source>
</evidence>
<dbReference type="KEGG" id="ssoa:SULA_1214"/>
<evidence type="ECO:0000256" key="7">
    <source>
        <dbReference type="ARBA" id="ARBA00022777"/>
    </source>
</evidence>
<keyword evidence="4" id="KW-0808">Transferase</keyword>
<evidence type="ECO:0000313" key="14">
    <source>
        <dbReference type="EMBL" id="AKA76221.1"/>
    </source>
</evidence>
<dbReference type="Proteomes" id="UP000278715">
    <property type="component" value="Chromosome"/>
</dbReference>
<dbReference type="SUPFAM" id="SSF46785">
    <property type="entry name" value="Winged helix' DNA-binding domain"/>
    <property type="match status" value="1"/>
</dbReference>
<dbReference type="Proteomes" id="UP000033085">
    <property type="component" value="Chromosome"/>
</dbReference>
<evidence type="ECO:0000313" key="30">
    <source>
        <dbReference type="Proteomes" id="UP000269431"/>
    </source>
</evidence>
<evidence type="ECO:0000313" key="23">
    <source>
        <dbReference type="EMBL" id="QPG50511.1"/>
    </source>
</evidence>
<dbReference type="InterPro" id="IPR011009">
    <property type="entry name" value="Kinase-like_dom_sf"/>
</dbReference>
<dbReference type="EMBL" id="CP033238">
    <property type="protein sequence ID" value="AZF75857.1"/>
    <property type="molecule type" value="Genomic_DNA"/>
</dbReference>
<keyword evidence="9" id="KW-0460">Magnesium</keyword>
<dbReference type="GO" id="GO:0030490">
    <property type="term" value="P:maturation of SSU-rRNA"/>
    <property type="evidence" value="ECO:0007669"/>
    <property type="project" value="TreeGrafter"/>
</dbReference>
<evidence type="ECO:0000313" key="22">
    <source>
        <dbReference type="EMBL" id="AZF83708.1"/>
    </source>
</evidence>
<dbReference type="EMBL" id="CP033241">
    <property type="protein sequence ID" value="AZF83708.1"/>
    <property type="molecule type" value="Genomic_DNA"/>
</dbReference>
<evidence type="ECO:0000313" key="26">
    <source>
        <dbReference type="Proteomes" id="UP000033085"/>
    </source>
</evidence>
<reference evidence="23 36" key="6">
    <citation type="journal article" date="2020" name="Nat. Commun.">
        <title>The structures of two archaeal type IV pili illuminate evolutionary relationships.</title>
        <authorList>
            <person name="Wang F."/>
            <person name="Baquero D.P."/>
            <person name="Su Z."/>
            <person name="Beltran L.C."/>
            <person name="Prangishvili D."/>
            <person name="Krupovic M."/>
            <person name="Egelman E.H."/>
        </authorList>
    </citation>
    <scope>NUCLEOTIDE SEQUENCE [LARGE SCALE GENOMIC DNA]</scope>
    <source>
        <strain evidence="23 36">POZ149</strain>
    </source>
</reference>
<dbReference type="EMBL" id="CP011055">
    <property type="protein sequence ID" value="AKA73523.1"/>
    <property type="molecule type" value="Genomic_DNA"/>
</dbReference>
<keyword evidence="6" id="KW-0547">Nucleotide-binding</keyword>
<name>A0A0E3JTQ9_SACSO</name>
<feature type="domain" description="Protein kinase" evidence="12">
    <location>
        <begin position="94"/>
        <end position="287"/>
    </location>
</feature>
<evidence type="ECO:0000256" key="3">
    <source>
        <dbReference type="ARBA" id="ARBA00022527"/>
    </source>
</evidence>
<protein>
    <recommendedName>
        <fullName evidence="2">non-specific serine/threonine protein kinase</fullName>
        <ecNumber evidence="2">2.7.11.1</ecNumber>
    </recommendedName>
</protein>
<dbReference type="GO" id="GO:0005524">
    <property type="term" value="F:ATP binding"/>
    <property type="evidence" value="ECO:0007669"/>
    <property type="project" value="UniProtKB-KW"/>
</dbReference>
<dbReference type="GO" id="GO:0030688">
    <property type="term" value="C:preribosome, small subunit precursor"/>
    <property type="evidence" value="ECO:0007669"/>
    <property type="project" value="TreeGrafter"/>
</dbReference>
<dbReference type="EMBL" id="CP033239">
    <property type="protein sequence ID" value="AZF78464.1"/>
    <property type="molecule type" value="Genomic_DNA"/>
</dbReference>
<reference evidence="28" key="2">
    <citation type="submission" date="2016-04" db="EMBL/GenBank/DDBJ databases">
        <authorList>
            <person name="Shah S.A."/>
            <person name="Garrett R.A."/>
        </authorList>
    </citation>
    <scope>NUCLEOTIDE SEQUENCE [LARGE SCALE GENOMIC DNA]</scope>
    <source>
        <strain evidence="28">ATCC 35091 / DSM 1616 / JCM 8930 / NBRC 15331 / P1</strain>
    </source>
</reference>
<dbReference type="PROSITE" id="PS00109">
    <property type="entry name" value="PROTEIN_KINASE_TYR"/>
    <property type="match status" value="1"/>
</dbReference>
<dbReference type="RefSeq" id="WP_009990436.1">
    <property type="nucleotide sequence ID" value="NZ_CP011055.2"/>
</dbReference>
<organism evidence="13 26">
    <name type="scientific">Saccharolobus solfataricus</name>
    <name type="common">Sulfolobus solfataricus</name>
    <dbReference type="NCBI Taxonomy" id="2287"/>
    <lineage>
        <taxon>Archaea</taxon>
        <taxon>Thermoproteota</taxon>
        <taxon>Thermoprotei</taxon>
        <taxon>Sulfolobales</taxon>
        <taxon>Sulfolobaceae</taxon>
        <taxon>Saccharolobus</taxon>
    </lineage>
</organism>
<accession>A0A0E3JTQ9</accession>
<dbReference type="InterPro" id="IPR018934">
    <property type="entry name" value="RIO_dom"/>
</dbReference>
<evidence type="ECO:0000313" key="31">
    <source>
        <dbReference type="Proteomes" id="UP000273194"/>
    </source>
</evidence>